<keyword evidence="6" id="KW-1185">Reference proteome</keyword>
<dbReference type="InterPro" id="IPR036188">
    <property type="entry name" value="FAD/NAD-bd_sf"/>
</dbReference>
<accession>A0ABR0EBJ1</accession>
<dbReference type="PANTHER" id="PTHR46720:SF3">
    <property type="entry name" value="FAD-BINDING DOMAIN-CONTAINING PROTEIN-RELATED"/>
    <property type="match status" value="1"/>
</dbReference>
<reference evidence="5 6" key="1">
    <citation type="journal article" date="2023" name="G3 (Bethesda)">
        <title>A chromosome-level genome assembly of Zasmidium syzygii isolated from banana leaves.</title>
        <authorList>
            <person name="van Westerhoven A.C."/>
            <person name="Mehrabi R."/>
            <person name="Talebi R."/>
            <person name="Steentjes M.B.F."/>
            <person name="Corcolon B."/>
            <person name="Chong P.A."/>
            <person name="Kema G.H.J."/>
            <person name="Seidl M.F."/>
        </authorList>
    </citation>
    <scope>NUCLEOTIDE SEQUENCE [LARGE SCALE GENOMIC DNA]</scope>
    <source>
        <strain evidence="5 6">P124</strain>
    </source>
</reference>
<evidence type="ECO:0000313" key="6">
    <source>
        <dbReference type="Proteomes" id="UP001305779"/>
    </source>
</evidence>
<dbReference type="Pfam" id="PF01494">
    <property type="entry name" value="FAD_binding_3"/>
    <property type="match status" value="1"/>
</dbReference>
<proteinExistence type="predicted"/>
<gene>
    <name evidence="5" type="ORF">PRZ48_009165</name>
</gene>
<dbReference type="EMBL" id="JAXOVC010000007">
    <property type="protein sequence ID" value="KAK4498655.1"/>
    <property type="molecule type" value="Genomic_DNA"/>
</dbReference>
<evidence type="ECO:0000256" key="3">
    <source>
        <dbReference type="ARBA" id="ARBA00023002"/>
    </source>
</evidence>
<keyword evidence="2" id="KW-0274">FAD</keyword>
<evidence type="ECO:0000313" key="5">
    <source>
        <dbReference type="EMBL" id="KAK4498655.1"/>
    </source>
</evidence>
<keyword evidence="1" id="KW-0285">Flavoprotein</keyword>
<name>A0ABR0EBJ1_ZASCE</name>
<dbReference type="InterPro" id="IPR051104">
    <property type="entry name" value="FAD_monoxygenase"/>
</dbReference>
<dbReference type="Gene3D" id="3.50.50.60">
    <property type="entry name" value="FAD/NAD(P)-binding domain"/>
    <property type="match status" value="1"/>
</dbReference>
<dbReference type="SUPFAM" id="SSF51905">
    <property type="entry name" value="FAD/NAD(P)-binding domain"/>
    <property type="match status" value="1"/>
</dbReference>
<dbReference type="PRINTS" id="PR00420">
    <property type="entry name" value="RNGMNOXGNASE"/>
</dbReference>
<dbReference type="PANTHER" id="PTHR46720">
    <property type="entry name" value="HYDROXYLASE, PUTATIVE (AFU_ORTHOLOGUE AFUA_3G01460)-RELATED"/>
    <property type="match status" value="1"/>
</dbReference>
<evidence type="ECO:0000256" key="2">
    <source>
        <dbReference type="ARBA" id="ARBA00022827"/>
    </source>
</evidence>
<keyword evidence="3" id="KW-0560">Oxidoreductase</keyword>
<evidence type="ECO:0000259" key="4">
    <source>
        <dbReference type="Pfam" id="PF01494"/>
    </source>
</evidence>
<evidence type="ECO:0000256" key="1">
    <source>
        <dbReference type="ARBA" id="ARBA00022630"/>
    </source>
</evidence>
<protein>
    <recommendedName>
        <fullName evidence="4">FAD-binding domain-containing protein</fullName>
    </recommendedName>
</protein>
<feature type="domain" description="FAD-binding" evidence="4">
    <location>
        <begin position="10"/>
        <end position="380"/>
    </location>
</feature>
<dbReference type="Proteomes" id="UP001305779">
    <property type="component" value="Unassembled WGS sequence"/>
</dbReference>
<sequence>MSPHPAPELAIVGAGVVGLVLAIGLIERGIDVRVYEQAEELTNNGAGIGFTRNAVKCMRRISPKIAKALRSVATANGDPSNPNDHLQWVDGITQEKLDTGSEDKTLYRLYVGMRGFEGCHRAHFMEALFQALPEGTVSFGKRVEKLEDDATQSRVVLQFADGTSAAPHAVIGCDGIKSCVRRALLGDEHPASHPGYTNKVAYRALIPMDLAAEALGEHKARRQNMHIGPDRHLLHFPVAHQTLLNVVAFDSDPSPWKSTDGKLVDVAKKEDIVRAFASWSPPVQALVSLFPETMEKWAVFDSYDNPMPFYSKSRICVAGDAAHAAAPHHGAGAGCGVEDALCLVTAISRALLRNPDTSLAMRAAFNTFDDIRRPRSQWLVRSSREVCEIYQSKTLYTGEDGGRGFADIRERSHKIWYFDYEGMMKDTITGVRKRLL</sequence>
<dbReference type="InterPro" id="IPR002938">
    <property type="entry name" value="FAD-bd"/>
</dbReference>
<organism evidence="5 6">
    <name type="scientific">Zasmidium cellare</name>
    <name type="common">Wine cellar mold</name>
    <name type="synonym">Racodium cellare</name>
    <dbReference type="NCBI Taxonomy" id="395010"/>
    <lineage>
        <taxon>Eukaryota</taxon>
        <taxon>Fungi</taxon>
        <taxon>Dikarya</taxon>
        <taxon>Ascomycota</taxon>
        <taxon>Pezizomycotina</taxon>
        <taxon>Dothideomycetes</taxon>
        <taxon>Dothideomycetidae</taxon>
        <taxon>Mycosphaerellales</taxon>
        <taxon>Mycosphaerellaceae</taxon>
        <taxon>Zasmidium</taxon>
    </lineage>
</organism>
<comment type="caution">
    <text evidence="5">The sequence shown here is derived from an EMBL/GenBank/DDBJ whole genome shotgun (WGS) entry which is preliminary data.</text>
</comment>
<dbReference type="SUPFAM" id="SSF54373">
    <property type="entry name" value="FAD-linked reductases, C-terminal domain"/>
    <property type="match status" value="1"/>
</dbReference>